<dbReference type="EMBL" id="JAWDIQ010000003">
    <property type="protein sequence ID" value="MDY0410588.1"/>
    <property type="molecule type" value="Genomic_DNA"/>
</dbReference>
<evidence type="ECO:0000313" key="2">
    <source>
        <dbReference type="Proteomes" id="UP001275315"/>
    </source>
</evidence>
<dbReference type="SMART" id="SM00028">
    <property type="entry name" value="TPR"/>
    <property type="match status" value="3"/>
</dbReference>
<reference evidence="1 2" key="1">
    <citation type="submission" date="2023-10" db="EMBL/GenBank/DDBJ databases">
        <title>Virgibacillus soli CC-YMP-6 genome.</title>
        <authorList>
            <person name="Miliotis G."/>
            <person name="Sengupta P."/>
            <person name="Hameed A."/>
            <person name="Chuvochina M."/>
            <person name="Mcdonagh F."/>
            <person name="Simpson A.C."/>
            <person name="Singh N.K."/>
            <person name="Rekha P.D."/>
            <person name="Raman K."/>
            <person name="Hugenholtz P."/>
            <person name="Venkateswaran K."/>
        </authorList>
    </citation>
    <scope>NUCLEOTIDE SEQUENCE [LARGE SCALE GENOMIC DNA]</scope>
    <source>
        <strain evidence="1 2">CC-YMP-6</strain>
    </source>
</reference>
<dbReference type="Gene3D" id="1.25.40.10">
    <property type="entry name" value="Tetratricopeptide repeat domain"/>
    <property type="match status" value="1"/>
</dbReference>
<gene>
    <name evidence="1" type="ORF">RWD45_21175</name>
</gene>
<proteinExistence type="predicted"/>
<dbReference type="RefSeq" id="WP_320381474.1">
    <property type="nucleotide sequence ID" value="NZ_JAWDIQ010000003.1"/>
</dbReference>
<keyword evidence="2" id="KW-1185">Reference proteome</keyword>
<name>A0ABU5CYU7_9BACI</name>
<dbReference type="SUPFAM" id="SSF48452">
    <property type="entry name" value="TPR-like"/>
    <property type="match status" value="1"/>
</dbReference>
<evidence type="ECO:0000313" key="1">
    <source>
        <dbReference type="EMBL" id="MDY0410588.1"/>
    </source>
</evidence>
<protein>
    <submittedName>
        <fullName evidence="1">Tetratricopeptide repeat protein</fullName>
    </submittedName>
</protein>
<dbReference type="InterPro" id="IPR019734">
    <property type="entry name" value="TPR_rpt"/>
</dbReference>
<dbReference type="InterPro" id="IPR011990">
    <property type="entry name" value="TPR-like_helical_dom_sf"/>
</dbReference>
<sequence length="270" mass="32293">MSYLSKIENSRTEATPEVINMLCARLGIQLDGDRDITINEKCEQWYKSLFEVNNRAKITTDYEELEQLVGMMRSDSLIMFEIHKIRYFLVLGENEKALEQINKLNDMSKSFDNLHQYYWYKFRGNYNYLQGEFSHAMKMYKHAEEKQQNHLMLSEEEIADLQYVISVTHSKLRNTLESIKYADQAIEVYRKYYNFFRCAQCHILLGISYRRIKMTEKAIKHYNLARHLGEINKNNHIMQLTNQNLGYLYTALGSRKRRLPILNIFMQMKM</sequence>
<dbReference type="Proteomes" id="UP001275315">
    <property type="component" value="Unassembled WGS sequence"/>
</dbReference>
<comment type="caution">
    <text evidence="1">The sequence shown here is derived from an EMBL/GenBank/DDBJ whole genome shotgun (WGS) entry which is preliminary data.</text>
</comment>
<organism evidence="1 2">
    <name type="scientific">Paracerasibacillus soli</name>
    <dbReference type="NCBI Taxonomy" id="480284"/>
    <lineage>
        <taxon>Bacteria</taxon>
        <taxon>Bacillati</taxon>
        <taxon>Bacillota</taxon>
        <taxon>Bacilli</taxon>
        <taxon>Bacillales</taxon>
        <taxon>Bacillaceae</taxon>
        <taxon>Paracerasibacillus</taxon>
    </lineage>
</organism>
<accession>A0ABU5CYU7</accession>